<accession>A0AB38T9L0</accession>
<dbReference type="RefSeq" id="WP_024505142.1">
    <property type="nucleotide sequence ID" value="NZ_CP088147.1"/>
</dbReference>
<dbReference type="AlphaFoldDB" id="A0AB38T9L0"/>
<dbReference type="GO" id="GO:0016787">
    <property type="term" value="F:hydrolase activity"/>
    <property type="evidence" value="ECO:0007669"/>
    <property type="project" value="TreeGrafter"/>
</dbReference>
<dbReference type="Gene3D" id="2.120.10.30">
    <property type="entry name" value="TolB, C-terminal domain"/>
    <property type="match status" value="1"/>
</dbReference>
<evidence type="ECO:0000313" key="1">
    <source>
        <dbReference type="EMBL" id="UTU51661.1"/>
    </source>
</evidence>
<dbReference type="PANTHER" id="PTHR10426:SF88">
    <property type="entry name" value="ADIPOCYTE PLASMA MEMBRANE-ASSOCIATED PROTEIN HEMOMUCIN-RELATED"/>
    <property type="match status" value="1"/>
</dbReference>
<name>A0AB38T9L0_9HYPH</name>
<proteinExistence type="predicted"/>
<organism evidence="1 2">
    <name type="scientific">Mesorhizobium ciceri</name>
    <dbReference type="NCBI Taxonomy" id="39645"/>
    <lineage>
        <taxon>Bacteria</taxon>
        <taxon>Pseudomonadati</taxon>
        <taxon>Pseudomonadota</taxon>
        <taxon>Alphaproteobacteria</taxon>
        <taxon>Hyphomicrobiales</taxon>
        <taxon>Phyllobacteriaceae</taxon>
        <taxon>Mesorhizobium</taxon>
    </lineage>
</organism>
<protein>
    <submittedName>
        <fullName evidence="1">Strictosidine synthase</fullName>
    </submittedName>
</protein>
<sequence length="370" mass="39495">MIGAIKQAWANFRGFDLTGSTVPPMDGPLRPNSKLDAAPVLLDLADVDNLVVCGQRIVCSVGREIHTLAPTAGDSGYALSISRSRSMDKPVTSMAAGADLLAVAVEGEGIRIESPDGASSELIAIETLNAHCVTAMAFADRSTLLVAVGSDRNPAHGWKRDLMTKTAAGSIWRIDIGTRTAVSIASGLAFPSGIIVSNDRVFVSEAWRHRVLSMGVDGSRQQIALGSLPAYPGRIAPASEGGFWLAMFAPRNPLVEFVLKEDEYRARMIETIDPDYWIAPALATGRSFLEPIQGGARKKLNMLKPWSPTWSTGLVVRCDKEMAMVRNYQSRADGDVHGVTSLCEVGDQLLVGARGSGKIVAIQELAGHMA</sequence>
<reference evidence="1 2" key="1">
    <citation type="journal article" date="2022" name="Microbiol. Resour. Announc.">
        <title>Complete Genome Sequence of Mesorhizobium ciceri Strain R30, a Rhizobium Used as a Commercial Inoculant for Chickpea in Argentina.</title>
        <authorList>
            <person name="Foresto E."/>
            <person name="Revale S."/>
            <person name="Primo E."/>
            <person name="Nievas F."/>
            <person name="Carezzano E."/>
            <person name="Puente M."/>
            <person name="Alzari P."/>
            <person name="Mart M."/>
            <person name="Ben-Assaya M."/>
            <person name="Mornico D."/>
            <person name="Santoro M."/>
            <person name="Mart F."/>
            <person name="Giordano W."/>
            <person name="Bogino P."/>
        </authorList>
    </citation>
    <scope>NUCLEOTIDE SEQUENCE [LARGE SCALE GENOMIC DNA]</scope>
    <source>
        <strain evidence="1 2">R30</strain>
    </source>
</reference>
<dbReference type="Proteomes" id="UP001060070">
    <property type="component" value="Chromosome"/>
</dbReference>
<dbReference type="PANTHER" id="PTHR10426">
    <property type="entry name" value="STRICTOSIDINE SYNTHASE-RELATED"/>
    <property type="match status" value="1"/>
</dbReference>
<keyword evidence="2" id="KW-1185">Reference proteome</keyword>
<evidence type="ECO:0000313" key="2">
    <source>
        <dbReference type="Proteomes" id="UP001060070"/>
    </source>
</evidence>
<dbReference type="InterPro" id="IPR011042">
    <property type="entry name" value="6-blade_b-propeller_TolB-like"/>
</dbReference>
<dbReference type="SUPFAM" id="SSF63829">
    <property type="entry name" value="Calcium-dependent phosphotriesterase"/>
    <property type="match status" value="1"/>
</dbReference>
<gene>
    <name evidence="1" type="ORF">LRP29_30065</name>
</gene>
<dbReference type="EMBL" id="CP088147">
    <property type="protein sequence ID" value="UTU51661.1"/>
    <property type="molecule type" value="Genomic_DNA"/>
</dbReference>